<dbReference type="InterPro" id="IPR005821">
    <property type="entry name" value="Ion_trans_dom"/>
</dbReference>
<protein>
    <submittedName>
        <fullName evidence="15">Ion transporter</fullName>
    </submittedName>
</protein>
<dbReference type="InterPro" id="IPR028325">
    <property type="entry name" value="VG_K_chnl"/>
</dbReference>
<evidence type="ECO:0000256" key="10">
    <source>
        <dbReference type="ARBA" id="ARBA00023136"/>
    </source>
</evidence>
<dbReference type="GO" id="GO:0008076">
    <property type="term" value="C:voltage-gated potassium channel complex"/>
    <property type="evidence" value="ECO:0007669"/>
    <property type="project" value="InterPro"/>
</dbReference>
<keyword evidence="11" id="KW-0407">Ion channel</keyword>
<keyword evidence="7" id="KW-0630">Potassium</keyword>
<evidence type="ECO:0000259" key="14">
    <source>
        <dbReference type="Pfam" id="PF00520"/>
    </source>
</evidence>
<feature type="transmembrane region" description="Helical" evidence="13">
    <location>
        <begin position="41"/>
        <end position="62"/>
    </location>
</feature>
<keyword evidence="3" id="KW-0633">Potassium transport</keyword>
<evidence type="ECO:0000256" key="11">
    <source>
        <dbReference type="ARBA" id="ARBA00023303"/>
    </source>
</evidence>
<evidence type="ECO:0000313" key="16">
    <source>
        <dbReference type="Proteomes" id="UP000322553"/>
    </source>
</evidence>
<keyword evidence="16" id="KW-1185">Reference proteome</keyword>
<keyword evidence="2" id="KW-0813">Transport</keyword>
<organism evidence="15 16">
    <name type="scientific">Kushneria phosphatilytica</name>
    <dbReference type="NCBI Taxonomy" id="657387"/>
    <lineage>
        <taxon>Bacteria</taxon>
        <taxon>Pseudomonadati</taxon>
        <taxon>Pseudomonadota</taxon>
        <taxon>Gammaproteobacteria</taxon>
        <taxon>Oceanospirillales</taxon>
        <taxon>Halomonadaceae</taxon>
        <taxon>Kushneria</taxon>
    </lineage>
</organism>
<sequence length="287" mass="32322">MSTPPERVTPFQLFLFVVSLYVLAALAAETFFVLPAEVTRLLRYLDAFVCIFFFIDFCLRFARAPSKLEYMKWGWIDLIASIPILWHLQAARLFRVILIFRLIRALRSINVVMGVMFRNRAEGMFFSVASMTVLLVVFGAIAILLVEGPDPNSPIETAGDALWWAFVTITTVGYGDFYPVTTAGRIIACFLMIGGVGLFGSFAAYVSSLYVSEESEDDDRQHRASREMIRHLNSRMEELTEEVRALRAELQRPPTTGASGEEDKVEDAEGGDARMRRHLTGSNKPDQ</sequence>
<dbReference type="AlphaFoldDB" id="A0A5C0ZZG2"/>
<keyword evidence="10 13" id="KW-0472">Membrane</keyword>
<evidence type="ECO:0000256" key="3">
    <source>
        <dbReference type="ARBA" id="ARBA00022538"/>
    </source>
</evidence>
<feature type="region of interest" description="Disordered" evidence="12">
    <location>
        <begin position="246"/>
        <end position="287"/>
    </location>
</feature>
<keyword evidence="6" id="KW-0851">Voltage-gated channel</keyword>
<evidence type="ECO:0000256" key="7">
    <source>
        <dbReference type="ARBA" id="ARBA00022958"/>
    </source>
</evidence>
<dbReference type="PRINTS" id="PR00169">
    <property type="entry name" value="KCHANNEL"/>
</dbReference>
<evidence type="ECO:0000313" key="15">
    <source>
        <dbReference type="EMBL" id="QEL10189.1"/>
    </source>
</evidence>
<reference evidence="15 16" key="1">
    <citation type="submission" date="2019-08" db="EMBL/GenBank/DDBJ databases">
        <title>Complete genome sequence of Kushneria sp. YCWA18, a halophilic phosphate-solubilizing bacterium isolated from Daqiao saltern in China.</title>
        <authorList>
            <person name="Du G.-X."/>
            <person name="Qu L.-Y."/>
        </authorList>
    </citation>
    <scope>NUCLEOTIDE SEQUENCE [LARGE SCALE GENOMIC DNA]</scope>
    <source>
        <strain evidence="15 16">YCWA18</strain>
    </source>
</reference>
<keyword evidence="9" id="KW-0406">Ion transport</keyword>
<name>A0A5C0ZZG2_9GAMM</name>
<comment type="subcellular location">
    <subcellularLocation>
        <location evidence="1">Membrane</location>
        <topology evidence="1">Multi-pass membrane protein</topology>
    </subcellularLocation>
</comment>
<dbReference type="Gene3D" id="1.20.5.110">
    <property type="match status" value="1"/>
</dbReference>
<proteinExistence type="predicted"/>
<feature type="transmembrane region" description="Helical" evidence="13">
    <location>
        <begin position="12"/>
        <end position="34"/>
    </location>
</feature>
<gene>
    <name evidence="15" type="ORF">FY550_02935</name>
</gene>
<dbReference type="Gene3D" id="1.10.287.70">
    <property type="match status" value="1"/>
</dbReference>
<dbReference type="Proteomes" id="UP000322553">
    <property type="component" value="Chromosome"/>
</dbReference>
<dbReference type="Pfam" id="PF00520">
    <property type="entry name" value="Ion_trans"/>
    <property type="match status" value="1"/>
</dbReference>
<evidence type="ECO:0000256" key="8">
    <source>
        <dbReference type="ARBA" id="ARBA00022989"/>
    </source>
</evidence>
<accession>A0A5C0ZZG2</accession>
<dbReference type="PANTHER" id="PTHR11537">
    <property type="entry name" value="VOLTAGE-GATED POTASSIUM CHANNEL"/>
    <property type="match status" value="1"/>
</dbReference>
<evidence type="ECO:0000256" key="6">
    <source>
        <dbReference type="ARBA" id="ARBA00022882"/>
    </source>
</evidence>
<evidence type="ECO:0000256" key="9">
    <source>
        <dbReference type="ARBA" id="ARBA00023065"/>
    </source>
</evidence>
<feature type="transmembrane region" description="Helical" evidence="13">
    <location>
        <begin position="124"/>
        <end position="146"/>
    </location>
</feature>
<evidence type="ECO:0000256" key="5">
    <source>
        <dbReference type="ARBA" id="ARBA00022826"/>
    </source>
</evidence>
<evidence type="ECO:0000256" key="1">
    <source>
        <dbReference type="ARBA" id="ARBA00004141"/>
    </source>
</evidence>
<evidence type="ECO:0000256" key="13">
    <source>
        <dbReference type="SAM" id="Phobius"/>
    </source>
</evidence>
<keyword evidence="8 13" id="KW-1133">Transmembrane helix</keyword>
<evidence type="ECO:0000256" key="4">
    <source>
        <dbReference type="ARBA" id="ARBA00022692"/>
    </source>
</evidence>
<feature type="domain" description="Ion transport" evidence="14">
    <location>
        <begin position="10"/>
        <end position="216"/>
    </location>
</feature>
<dbReference type="KEGG" id="kuy:FY550_02935"/>
<dbReference type="Gene3D" id="1.20.120.350">
    <property type="entry name" value="Voltage-gated potassium channels. Chain C"/>
    <property type="match status" value="1"/>
</dbReference>
<feature type="transmembrane region" description="Helical" evidence="13">
    <location>
        <begin position="186"/>
        <end position="206"/>
    </location>
</feature>
<dbReference type="EMBL" id="CP043420">
    <property type="protein sequence ID" value="QEL10189.1"/>
    <property type="molecule type" value="Genomic_DNA"/>
</dbReference>
<keyword evidence="5" id="KW-0631">Potassium channel</keyword>
<dbReference type="GO" id="GO:0005249">
    <property type="term" value="F:voltage-gated potassium channel activity"/>
    <property type="evidence" value="ECO:0007669"/>
    <property type="project" value="InterPro"/>
</dbReference>
<evidence type="ECO:0000256" key="12">
    <source>
        <dbReference type="SAM" id="MobiDB-lite"/>
    </source>
</evidence>
<keyword evidence="4 13" id="KW-0812">Transmembrane</keyword>
<feature type="transmembrane region" description="Helical" evidence="13">
    <location>
        <begin position="161"/>
        <end position="179"/>
    </location>
</feature>
<dbReference type="RefSeq" id="WP_149054347.1">
    <property type="nucleotide sequence ID" value="NZ_CP043420.1"/>
</dbReference>
<dbReference type="InterPro" id="IPR027359">
    <property type="entry name" value="Volt_channel_dom_sf"/>
</dbReference>
<evidence type="ECO:0000256" key="2">
    <source>
        <dbReference type="ARBA" id="ARBA00022448"/>
    </source>
</evidence>
<dbReference type="SUPFAM" id="SSF81324">
    <property type="entry name" value="Voltage-gated potassium channels"/>
    <property type="match status" value="1"/>
</dbReference>
<feature type="transmembrane region" description="Helical" evidence="13">
    <location>
        <begin position="82"/>
        <end position="103"/>
    </location>
</feature>
<dbReference type="PANTHER" id="PTHR11537:SF254">
    <property type="entry name" value="POTASSIUM VOLTAGE-GATED CHANNEL PROTEIN SHAB"/>
    <property type="match status" value="1"/>
</dbReference>
<dbReference type="GO" id="GO:0001508">
    <property type="term" value="P:action potential"/>
    <property type="evidence" value="ECO:0007669"/>
    <property type="project" value="TreeGrafter"/>
</dbReference>